<protein>
    <recommendedName>
        <fullName evidence="3">N-(5'-phosphoribosyl)anthranilate isomerase</fullName>
    </recommendedName>
</protein>
<evidence type="ECO:0000313" key="2">
    <source>
        <dbReference type="Proteomes" id="UP000244880"/>
    </source>
</evidence>
<dbReference type="EMBL" id="OMOR01000001">
    <property type="protein sequence ID" value="SPH21125.1"/>
    <property type="molecule type" value="Genomic_DNA"/>
</dbReference>
<name>A0A2R8BDI6_9RHOB</name>
<keyword evidence="2" id="KW-1185">Reference proteome</keyword>
<evidence type="ECO:0000313" key="1">
    <source>
        <dbReference type="EMBL" id="SPH21125.1"/>
    </source>
</evidence>
<reference evidence="1 2" key="1">
    <citation type="submission" date="2018-03" db="EMBL/GenBank/DDBJ databases">
        <authorList>
            <person name="Keele B.F."/>
        </authorList>
    </citation>
    <scope>NUCLEOTIDE SEQUENCE [LARGE SCALE GENOMIC DNA]</scope>
    <source>
        <strain evidence="1 2">CECT 8599</strain>
    </source>
</reference>
<gene>
    <name evidence="1" type="ORF">ASD8599_01870</name>
</gene>
<dbReference type="Proteomes" id="UP000244880">
    <property type="component" value="Unassembled WGS sequence"/>
</dbReference>
<organism evidence="1 2">
    <name type="scientific">Ascidiaceihabitans donghaensis</name>
    <dbReference type="NCBI Taxonomy" id="1510460"/>
    <lineage>
        <taxon>Bacteria</taxon>
        <taxon>Pseudomonadati</taxon>
        <taxon>Pseudomonadota</taxon>
        <taxon>Alphaproteobacteria</taxon>
        <taxon>Rhodobacterales</taxon>
        <taxon>Paracoccaceae</taxon>
        <taxon>Ascidiaceihabitans</taxon>
    </lineage>
</organism>
<sequence>MLDMFSSKAARSGAVIRRKARDIERYAGMNRFLGECARRGFQVIANEDQIIIICNQSPVHRLNAPFSLKENDPDTFKVSGPRFDQATDA</sequence>
<proteinExistence type="predicted"/>
<evidence type="ECO:0008006" key="3">
    <source>
        <dbReference type="Google" id="ProtNLM"/>
    </source>
</evidence>
<dbReference type="AlphaFoldDB" id="A0A2R8BDI6"/>
<accession>A0A2R8BDI6</accession>